<organism evidence="1 2">
    <name type="scientific">Paenibacillus glacialis</name>
    <dbReference type="NCBI Taxonomy" id="494026"/>
    <lineage>
        <taxon>Bacteria</taxon>
        <taxon>Bacillati</taxon>
        <taxon>Bacillota</taxon>
        <taxon>Bacilli</taxon>
        <taxon>Bacillales</taxon>
        <taxon>Paenibacillaceae</taxon>
        <taxon>Paenibacillus</taxon>
    </lineage>
</organism>
<name>A0A168L873_9BACL</name>
<dbReference type="STRING" id="494026.PGLA_11220"/>
<keyword evidence="2" id="KW-1185">Reference proteome</keyword>
<reference evidence="1 2" key="1">
    <citation type="submission" date="2016-03" db="EMBL/GenBank/DDBJ databases">
        <title>Draft genome sequence of Paenibacillus glacialis DSM 22343.</title>
        <authorList>
            <person name="Shin S.-K."/>
            <person name="Yi H."/>
        </authorList>
    </citation>
    <scope>NUCLEOTIDE SEQUENCE [LARGE SCALE GENOMIC DNA]</scope>
    <source>
        <strain evidence="1 2">DSM 22343</strain>
    </source>
</reference>
<evidence type="ECO:0000313" key="1">
    <source>
        <dbReference type="EMBL" id="OAB43011.1"/>
    </source>
</evidence>
<evidence type="ECO:0000313" key="2">
    <source>
        <dbReference type="Proteomes" id="UP000076967"/>
    </source>
</evidence>
<dbReference type="EMBL" id="LVJH01000017">
    <property type="protein sequence ID" value="OAB43011.1"/>
    <property type="molecule type" value="Genomic_DNA"/>
</dbReference>
<proteinExistence type="predicted"/>
<dbReference type="AlphaFoldDB" id="A0A168L873"/>
<dbReference type="RefSeq" id="WP_068532547.1">
    <property type="nucleotide sequence ID" value="NZ_LVJH01000017.1"/>
</dbReference>
<dbReference type="Proteomes" id="UP000076967">
    <property type="component" value="Unassembled WGS sequence"/>
</dbReference>
<sequence length="101" mass="12070">MVVTVENPDIYIVTDTKEQQQANILSVMIKEAEQRRNPKLLQRIILQIYDQPMLKTVQGVYEFPSIIYTLYASKDTDQEVIDFVRAESHYRRYYARESHER</sequence>
<protein>
    <submittedName>
        <fullName evidence="1">Uncharacterized protein</fullName>
    </submittedName>
</protein>
<comment type="caution">
    <text evidence="1">The sequence shown here is derived from an EMBL/GenBank/DDBJ whole genome shotgun (WGS) entry which is preliminary data.</text>
</comment>
<gene>
    <name evidence="1" type="ORF">PGLA_11220</name>
</gene>
<accession>A0A168L873</accession>
<dbReference type="OrthoDB" id="2033680at2"/>